<evidence type="ECO:0000313" key="4">
    <source>
        <dbReference type="Proteomes" id="UP000250192"/>
    </source>
</evidence>
<keyword evidence="4" id="KW-1185">Reference proteome</keyword>
<evidence type="ECO:0000256" key="1">
    <source>
        <dbReference type="SAM" id="Coils"/>
    </source>
</evidence>
<evidence type="ECO:0000259" key="2">
    <source>
        <dbReference type="Pfam" id="PF06259"/>
    </source>
</evidence>
<dbReference type="RefSeq" id="WP_111822867.1">
    <property type="nucleotide sequence ID" value="NZ_CBDERX010000049.1"/>
</dbReference>
<dbReference type="AlphaFoldDB" id="A0A2X0U0B1"/>
<dbReference type="OrthoDB" id="3259161at2"/>
<dbReference type="GeneID" id="93757496"/>
<name>A0A2X0U0B1_9ACTO</name>
<dbReference type="Proteomes" id="UP000250192">
    <property type="component" value="Unassembled WGS sequence"/>
</dbReference>
<keyword evidence="3" id="KW-0378">Hydrolase</keyword>
<dbReference type="InterPro" id="IPR029058">
    <property type="entry name" value="AB_hydrolase_fold"/>
</dbReference>
<organism evidence="3 4">
    <name type="scientific">Schaalia odontolytica</name>
    <dbReference type="NCBI Taxonomy" id="1660"/>
    <lineage>
        <taxon>Bacteria</taxon>
        <taxon>Bacillati</taxon>
        <taxon>Actinomycetota</taxon>
        <taxon>Actinomycetes</taxon>
        <taxon>Actinomycetales</taxon>
        <taxon>Actinomycetaceae</taxon>
        <taxon>Schaalia</taxon>
    </lineage>
</organism>
<protein>
    <submittedName>
        <fullName evidence="3">Alpha/beta hydrolase of uncharacterized function (DUF1023)</fullName>
    </submittedName>
</protein>
<keyword evidence="1" id="KW-0175">Coiled coil</keyword>
<reference evidence="3 4" key="1">
    <citation type="submission" date="2018-06" db="EMBL/GenBank/DDBJ databases">
        <authorList>
            <consortium name="Pathogen Informatics"/>
            <person name="Doyle S."/>
        </authorList>
    </citation>
    <scope>NUCLEOTIDE SEQUENCE [LARGE SCALE GENOMIC DNA]</scope>
    <source>
        <strain evidence="3 4">NCTC9935</strain>
    </source>
</reference>
<proteinExistence type="predicted"/>
<dbReference type="InterPro" id="IPR010427">
    <property type="entry name" value="DUF1023"/>
</dbReference>
<evidence type="ECO:0000313" key="3">
    <source>
        <dbReference type="EMBL" id="SPT54726.1"/>
    </source>
</evidence>
<dbReference type="SUPFAM" id="SSF53474">
    <property type="entry name" value="alpha/beta-Hydrolases"/>
    <property type="match status" value="1"/>
</dbReference>
<sequence>MNWFEVLQWKSEPLAELARESESKSRELQAAGDSLDAQLGSLTGQGQAVTAARHALKDRISDIEKQVNYLISVSQIASAGVDGIDDIQADIEDIQQALASSPIHIDTSGVVSFVGSLVDSAESLLTHPLEMVKIVADRVTKVLAKATALEAKLIAMMGALGMGTFDNHVNYSASGAAKPTLPRPGASEQEVASWWSQQSDENKKWLIEHYPEKIGNLNGVDGTSRDKANRIVLDRKLTDLPGEIAQLEADAANASSPFIRNAILEKKAKLQHELDELNVVKTTLNKTYVNPENGGTGDGVPRQLLGLDSSGRNLKAIVAQGNVDTADHVGVVVPGLNTNVENTLDAYDNRASAMMRSAKNQVKNGETVAMVEYLGYDAPQNKLEVLGTGYAEEGAVGLAGFLNGMDASREHGAGDAHMTLFGHSYGSTTSGMAATLVNKGVVDDVVLAGSPGAGVQNVSEYHVPQGHAWVSAAPYAYDVVQGLGTDFNFGKNPDTMAGFKHLSGDVGPAPDEYDPFGLHMEYFKEKTQAQYEIAGVIAGAGKE</sequence>
<accession>A0A2X0U0B1</accession>
<dbReference type="Pfam" id="PF06259">
    <property type="entry name" value="Abhydrolase_8"/>
    <property type="match status" value="1"/>
</dbReference>
<dbReference type="EMBL" id="UAPR01000001">
    <property type="protein sequence ID" value="SPT54726.1"/>
    <property type="molecule type" value="Genomic_DNA"/>
</dbReference>
<feature type="coiled-coil region" evidence="1">
    <location>
        <begin position="260"/>
        <end position="287"/>
    </location>
</feature>
<feature type="domain" description="DUF1023" evidence="2">
    <location>
        <begin position="313"/>
        <end position="474"/>
    </location>
</feature>
<dbReference type="GO" id="GO:0016787">
    <property type="term" value="F:hydrolase activity"/>
    <property type="evidence" value="ECO:0007669"/>
    <property type="project" value="UniProtKB-KW"/>
</dbReference>
<gene>
    <name evidence="3" type="ORF">NCTC9935_00268</name>
</gene>